<dbReference type="Proteomes" id="UP000886687">
    <property type="component" value="Unassembled WGS sequence"/>
</dbReference>
<evidence type="ECO:0000313" key="1">
    <source>
        <dbReference type="EMBL" id="MCG7939540.1"/>
    </source>
</evidence>
<organism evidence="1 2">
    <name type="scientific">Candidatus Thiodiazotropha lotti</name>
    <dbReference type="NCBI Taxonomy" id="2792787"/>
    <lineage>
        <taxon>Bacteria</taxon>
        <taxon>Pseudomonadati</taxon>
        <taxon>Pseudomonadota</taxon>
        <taxon>Gammaproteobacteria</taxon>
        <taxon>Chromatiales</taxon>
        <taxon>Sedimenticolaceae</taxon>
        <taxon>Candidatus Thiodiazotropha</taxon>
    </lineage>
</organism>
<name>A0A9E4K669_9GAMM</name>
<sequence>MQKSLLFSMAFTFALLNGCNDDNNSENRTEQSPLVGLWVTESCEHVEQEESNTTQIWAKGSYEFTSFGAIYMEPKAYYDSDCTLPRPQANDPAPIHLHQPDTYQDLGETMLQVGIIGRSLIIEFNFDGEKYPIDAFFTINQDRLCFSEVLILEVLRYGFEIDGSTDIDFETCLIRS</sequence>
<gene>
    <name evidence="1" type="ORF">JAZ04_11905</name>
</gene>
<evidence type="ECO:0000313" key="2">
    <source>
        <dbReference type="Proteomes" id="UP000886687"/>
    </source>
</evidence>
<comment type="caution">
    <text evidence="1">The sequence shown here is derived from an EMBL/GenBank/DDBJ whole genome shotgun (WGS) entry which is preliminary data.</text>
</comment>
<evidence type="ECO:0008006" key="3">
    <source>
        <dbReference type="Google" id="ProtNLM"/>
    </source>
</evidence>
<accession>A0A9E4K669</accession>
<dbReference type="AlphaFoldDB" id="A0A9E4K669"/>
<protein>
    <recommendedName>
        <fullName evidence="3">Lipocalin-like domain-containing protein</fullName>
    </recommendedName>
</protein>
<reference evidence="1" key="1">
    <citation type="journal article" date="2021" name="Proc. Natl. Acad. Sci. U.S.A.">
        <title>Global biogeography of chemosynthetic symbionts reveals both localized and globally distributed symbiont groups. .</title>
        <authorList>
            <person name="Osvatic J.T."/>
            <person name="Wilkins L.G.E."/>
            <person name="Leibrecht L."/>
            <person name="Leray M."/>
            <person name="Zauner S."/>
            <person name="Polzin J."/>
            <person name="Camacho Y."/>
            <person name="Gros O."/>
            <person name="van Gils J.A."/>
            <person name="Eisen J.A."/>
            <person name="Petersen J.M."/>
            <person name="Yuen B."/>
        </authorList>
    </citation>
    <scope>NUCLEOTIDE SEQUENCE</scope>
    <source>
        <strain evidence="1">MAGL173</strain>
    </source>
</reference>
<dbReference type="EMBL" id="JAEPDI010000006">
    <property type="protein sequence ID" value="MCG7939540.1"/>
    <property type="molecule type" value="Genomic_DNA"/>
</dbReference>
<proteinExistence type="predicted"/>